<accession>A0A9P9DEW2</accession>
<feature type="transmembrane region" description="Helical" evidence="1">
    <location>
        <begin position="73"/>
        <end position="94"/>
    </location>
</feature>
<keyword evidence="1" id="KW-0812">Transmembrane</keyword>
<dbReference type="EMBL" id="JAGMWT010000013">
    <property type="protein sequence ID" value="KAH7117894.1"/>
    <property type="molecule type" value="Genomic_DNA"/>
</dbReference>
<dbReference type="OrthoDB" id="3782375at2759"/>
<evidence type="ECO:0000313" key="3">
    <source>
        <dbReference type="Proteomes" id="UP000700596"/>
    </source>
</evidence>
<evidence type="ECO:0000256" key="1">
    <source>
        <dbReference type="SAM" id="Phobius"/>
    </source>
</evidence>
<keyword evidence="3" id="KW-1185">Reference proteome</keyword>
<feature type="transmembrane region" description="Helical" evidence="1">
    <location>
        <begin position="106"/>
        <end position="128"/>
    </location>
</feature>
<sequence>MSASSHINDRPRPLITAALCAGALILGIPVAVAALMFEMTDMPNPVLGSKEIKAGIDTTKTITFRLFSGPNDAVMAGAYISIICSLLLCIGFGVTRHLSKHNIWGWLIFLPGLANVCGQVAILARVFIDHGKNKQAGSADEVPFVNGKYETDGKLYTREAWACMMDKFYADRETWANKACSDLKTGRIMTVPLVACAALILVLAVFQVHKRGGFGWLFGRKKSIAYMNTSKNEYIDLQPKH</sequence>
<keyword evidence="1" id="KW-0472">Membrane</keyword>
<name>A0A9P9DEW2_9PLEO</name>
<dbReference type="Proteomes" id="UP000700596">
    <property type="component" value="Unassembled WGS sequence"/>
</dbReference>
<feature type="transmembrane region" description="Helical" evidence="1">
    <location>
        <begin position="188"/>
        <end position="206"/>
    </location>
</feature>
<reference evidence="2" key="1">
    <citation type="journal article" date="2021" name="Nat. Commun.">
        <title>Genetic determinants of endophytism in the Arabidopsis root mycobiome.</title>
        <authorList>
            <person name="Mesny F."/>
            <person name="Miyauchi S."/>
            <person name="Thiergart T."/>
            <person name="Pickel B."/>
            <person name="Atanasova L."/>
            <person name="Karlsson M."/>
            <person name="Huettel B."/>
            <person name="Barry K.W."/>
            <person name="Haridas S."/>
            <person name="Chen C."/>
            <person name="Bauer D."/>
            <person name="Andreopoulos W."/>
            <person name="Pangilinan J."/>
            <person name="LaButti K."/>
            <person name="Riley R."/>
            <person name="Lipzen A."/>
            <person name="Clum A."/>
            <person name="Drula E."/>
            <person name="Henrissat B."/>
            <person name="Kohler A."/>
            <person name="Grigoriev I.V."/>
            <person name="Martin F.M."/>
            <person name="Hacquard S."/>
        </authorList>
    </citation>
    <scope>NUCLEOTIDE SEQUENCE</scope>
    <source>
        <strain evidence="2">MPI-CAGE-CH-0243</strain>
    </source>
</reference>
<evidence type="ECO:0000313" key="2">
    <source>
        <dbReference type="EMBL" id="KAH7117894.1"/>
    </source>
</evidence>
<gene>
    <name evidence="2" type="ORF">B0J11DRAFT_493793</name>
</gene>
<dbReference type="AlphaFoldDB" id="A0A9P9DEW2"/>
<protein>
    <submittedName>
        <fullName evidence="2">Uncharacterized protein</fullName>
    </submittedName>
</protein>
<organism evidence="2 3">
    <name type="scientific">Dendryphion nanum</name>
    <dbReference type="NCBI Taxonomy" id="256645"/>
    <lineage>
        <taxon>Eukaryota</taxon>
        <taxon>Fungi</taxon>
        <taxon>Dikarya</taxon>
        <taxon>Ascomycota</taxon>
        <taxon>Pezizomycotina</taxon>
        <taxon>Dothideomycetes</taxon>
        <taxon>Pleosporomycetidae</taxon>
        <taxon>Pleosporales</taxon>
        <taxon>Torulaceae</taxon>
        <taxon>Dendryphion</taxon>
    </lineage>
</organism>
<proteinExistence type="predicted"/>
<keyword evidence="1" id="KW-1133">Transmembrane helix</keyword>
<comment type="caution">
    <text evidence="2">The sequence shown here is derived from an EMBL/GenBank/DDBJ whole genome shotgun (WGS) entry which is preliminary data.</text>
</comment>